<dbReference type="Pfam" id="PF00389">
    <property type="entry name" value="2-Hacid_dh"/>
    <property type="match status" value="1"/>
</dbReference>
<evidence type="ECO:0000313" key="8">
    <source>
        <dbReference type="Proteomes" id="UP001500618"/>
    </source>
</evidence>
<feature type="domain" description="D-isomer specific 2-hydroxyacid dehydrogenase catalytic" evidence="5">
    <location>
        <begin position="59"/>
        <end position="339"/>
    </location>
</feature>
<dbReference type="PANTHER" id="PTHR42789">
    <property type="entry name" value="D-ISOMER SPECIFIC 2-HYDROXYACID DEHYDROGENASE FAMILY PROTEIN (AFU_ORTHOLOGUE AFUA_6G10090)"/>
    <property type="match status" value="1"/>
</dbReference>
<dbReference type="SUPFAM" id="SSF52283">
    <property type="entry name" value="Formate/glycerate dehydrogenase catalytic domain-like"/>
    <property type="match status" value="1"/>
</dbReference>
<dbReference type="InterPro" id="IPR036291">
    <property type="entry name" value="NAD(P)-bd_dom_sf"/>
</dbReference>
<evidence type="ECO:0008006" key="9">
    <source>
        <dbReference type="Google" id="ProtNLM"/>
    </source>
</evidence>
<evidence type="ECO:0000259" key="5">
    <source>
        <dbReference type="Pfam" id="PF00389"/>
    </source>
</evidence>
<evidence type="ECO:0000256" key="2">
    <source>
        <dbReference type="ARBA" id="ARBA00023002"/>
    </source>
</evidence>
<comment type="caution">
    <text evidence="7">The sequence shown here is derived from an EMBL/GenBank/DDBJ whole genome shotgun (WGS) entry which is preliminary data.</text>
</comment>
<gene>
    <name evidence="7" type="ORF">GCM10009765_83080</name>
</gene>
<dbReference type="InterPro" id="IPR006139">
    <property type="entry name" value="D-isomer_2_OHA_DH_cat_dom"/>
</dbReference>
<reference evidence="7 8" key="1">
    <citation type="journal article" date="2019" name="Int. J. Syst. Evol. Microbiol.">
        <title>The Global Catalogue of Microorganisms (GCM) 10K type strain sequencing project: providing services to taxonomists for standard genome sequencing and annotation.</title>
        <authorList>
            <consortium name="The Broad Institute Genomics Platform"/>
            <consortium name="The Broad Institute Genome Sequencing Center for Infectious Disease"/>
            <person name="Wu L."/>
            <person name="Ma J."/>
        </authorList>
    </citation>
    <scope>NUCLEOTIDE SEQUENCE [LARGE SCALE GENOMIC DNA]</scope>
    <source>
        <strain evidence="7 8">JCM 14718</strain>
    </source>
</reference>
<dbReference type="Gene3D" id="3.40.50.720">
    <property type="entry name" value="NAD(P)-binding Rossmann-like Domain"/>
    <property type="match status" value="2"/>
</dbReference>
<proteinExistence type="inferred from homology"/>
<keyword evidence="3" id="KW-0520">NAD</keyword>
<evidence type="ECO:0000256" key="4">
    <source>
        <dbReference type="RuleBase" id="RU003719"/>
    </source>
</evidence>
<dbReference type="InterPro" id="IPR050857">
    <property type="entry name" value="D-2-hydroxyacid_DH"/>
</dbReference>
<evidence type="ECO:0000259" key="6">
    <source>
        <dbReference type="Pfam" id="PF02826"/>
    </source>
</evidence>
<protein>
    <recommendedName>
        <fullName evidence="9">Hydroxyacid dehydrogenase</fullName>
    </recommendedName>
</protein>
<dbReference type="Pfam" id="PF02826">
    <property type="entry name" value="2-Hacid_dh_C"/>
    <property type="match status" value="1"/>
</dbReference>
<dbReference type="RefSeq" id="WP_344315479.1">
    <property type="nucleotide sequence ID" value="NZ_BAAANY010000055.1"/>
</dbReference>
<name>A0ABN2JCG0_9ACTN</name>
<evidence type="ECO:0000313" key="7">
    <source>
        <dbReference type="EMBL" id="GAA1722519.1"/>
    </source>
</evidence>
<dbReference type="PANTHER" id="PTHR42789:SF1">
    <property type="entry name" value="D-ISOMER SPECIFIC 2-HYDROXYACID DEHYDROGENASE FAMILY PROTEIN (AFU_ORTHOLOGUE AFUA_6G10090)"/>
    <property type="match status" value="1"/>
</dbReference>
<organism evidence="7 8">
    <name type="scientific">Fodinicola feengrottensis</name>
    <dbReference type="NCBI Taxonomy" id="435914"/>
    <lineage>
        <taxon>Bacteria</taxon>
        <taxon>Bacillati</taxon>
        <taxon>Actinomycetota</taxon>
        <taxon>Actinomycetes</taxon>
        <taxon>Mycobacteriales</taxon>
        <taxon>Fodinicola</taxon>
    </lineage>
</organism>
<keyword evidence="2 4" id="KW-0560">Oxidoreductase</keyword>
<evidence type="ECO:0000256" key="1">
    <source>
        <dbReference type="ARBA" id="ARBA00005854"/>
    </source>
</evidence>
<dbReference type="Proteomes" id="UP001500618">
    <property type="component" value="Unassembled WGS sequence"/>
</dbReference>
<dbReference type="InterPro" id="IPR006140">
    <property type="entry name" value="D-isomer_DH_NAD-bd"/>
</dbReference>
<evidence type="ECO:0000256" key="3">
    <source>
        <dbReference type="ARBA" id="ARBA00023027"/>
    </source>
</evidence>
<comment type="similarity">
    <text evidence="1 4">Belongs to the D-isomer specific 2-hydroxyacid dehydrogenase family.</text>
</comment>
<accession>A0ABN2JCG0</accession>
<sequence>MADVLAVGDEFIPAAEFRDALVQAELGDARTFQLPGTKAEQHESQQLMEKGGAGAVSAPAELLAAVAGAEVLCVHFAPVSAPVLAASEALKLVAVARTGLENVDIPAATAGGIGVVPVFGRNASAVAELQIGLMLSEARNIARADASVKAGEWRKEFPGARIEIGGRTVGMLGFGQVGRRFAEKLAGFAPRLIAYDPYVADEVLSASGVERAASADQVFSESDFVVVQLRHGPETDRMIDAKHFALMKPEAYFINVSRSRVVDTEALYDVLSTGRISGAGLDVFDHEPLPADSPWRALDNVTFTTHFGGDTIDTNRTSVRLVAAAVQEFLATGRCGSAANAADLGWV</sequence>
<dbReference type="EMBL" id="BAAANY010000055">
    <property type="protein sequence ID" value="GAA1722519.1"/>
    <property type="molecule type" value="Genomic_DNA"/>
</dbReference>
<feature type="domain" description="D-isomer specific 2-hydroxyacid dehydrogenase NAD-binding" evidence="6">
    <location>
        <begin position="131"/>
        <end position="308"/>
    </location>
</feature>
<dbReference type="SUPFAM" id="SSF51735">
    <property type="entry name" value="NAD(P)-binding Rossmann-fold domains"/>
    <property type="match status" value="1"/>
</dbReference>
<keyword evidence="8" id="KW-1185">Reference proteome</keyword>